<dbReference type="InterPro" id="IPR005883">
    <property type="entry name" value="PilM"/>
</dbReference>
<organism evidence="2 3">
    <name type="scientific">Halobacteroides halobius (strain ATCC 35273 / DSM 5150 / MD-1)</name>
    <dbReference type="NCBI Taxonomy" id="748449"/>
    <lineage>
        <taxon>Bacteria</taxon>
        <taxon>Bacillati</taxon>
        <taxon>Bacillota</taxon>
        <taxon>Clostridia</taxon>
        <taxon>Halanaerobiales</taxon>
        <taxon>Halobacteroidaceae</taxon>
        <taxon>Halobacteroides</taxon>
    </lineage>
</organism>
<dbReference type="Gene3D" id="3.30.1490.300">
    <property type="match status" value="1"/>
</dbReference>
<dbReference type="NCBIfam" id="TIGR01175">
    <property type="entry name" value="pilM"/>
    <property type="match status" value="1"/>
</dbReference>
<proteinExistence type="predicted"/>
<dbReference type="HOGENOM" id="CLU_050686_3_2_9"/>
<dbReference type="Pfam" id="PF11104">
    <property type="entry name" value="PilM_2"/>
    <property type="match status" value="1"/>
</dbReference>
<dbReference type="InterPro" id="IPR003494">
    <property type="entry name" value="SHS2_FtsA"/>
</dbReference>
<dbReference type="AlphaFoldDB" id="L0KBG5"/>
<feature type="domain" description="SHS2" evidence="1">
    <location>
        <begin position="15"/>
        <end position="178"/>
    </location>
</feature>
<dbReference type="GO" id="GO:0051301">
    <property type="term" value="P:cell division"/>
    <property type="evidence" value="ECO:0007669"/>
    <property type="project" value="InterPro"/>
</dbReference>
<gene>
    <name evidence="2" type="ordered locus">Halha_1783</name>
</gene>
<dbReference type="OrthoDB" id="9765023at2"/>
<dbReference type="PANTHER" id="PTHR32432:SF3">
    <property type="entry name" value="ETHANOLAMINE UTILIZATION PROTEIN EUTJ"/>
    <property type="match status" value="1"/>
</dbReference>
<reference evidence="3" key="1">
    <citation type="submission" date="2012-02" db="EMBL/GenBank/DDBJ databases">
        <title>The complete genome of Halobacteroides halobius DSM 5150.</title>
        <authorList>
            <person name="Lucas S."/>
            <person name="Copeland A."/>
            <person name="Lapidus A."/>
            <person name="Glavina del Rio T."/>
            <person name="Dalin E."/>
            <person name="Tice H."/>
            <person name="Bruce D."/>
            <person name="Goodwin L."/>
            <person name="Pitluck S."/>
            <person name="Peters L."/>
            <person name="Mikhailova N."/>
            <person name="Gu W."/>
            <person name="Kyrpides N."/>
            <person name="Mavromatis K."/>
            <person name="Ivanova N."/>
            <person name="Brettin T."/>
            <person name="Detter J.C."/>
            <person name="Han C."/>
            <person name="Larimer F."/>
            <person name="Land M."/>
            <person name="Hauser L."/>
            <person name="Markowitz V."/>
            <person name="Cheng J.-F."/>
            <person name="Hugenholtz P."/>
            <person name="Woyke T."/>
            <person name="Wu D."/>
            <person name="Tindall B."/>
            <person name="Pomrenke H."/>
            <person name="Brambilla E."/>
            <person name="Klenk H.-P."/>
            <person name="Eisen J.A."/>
        </authorList>
    </citation>
    <scope>NUCLEOTIDE SEQUENCE [LARGE SCALE GENOMIC DNA]</scope>
    <source>
        <strain evidence="3">ATCC 35273 / DSM 5150 / MD-1</strain>
    </source>
</reference>
<dbReference type="STRING" id="748449.Halha_1783"/>
<evidence type="ECO:0000259" key="1">
    <source>
        <dbReference type="SMART" id="SM00842"/>
    </source>
</evidence>
<dbReference type="SUPFAM" id="SSF53067">
    <property type="entry name" value="Actin-like ATPase domain"/>
    <property type="match status" value="2"/>
</dbReference>
<dbReference type="eggNOG" id="COG4972">
    <property type="taxonomic scope" value="Bacteria"/>
</dbReference>
<dbReference type="PIRSF" id="PIRSF019169">
    <property type="entry name" value="PilM"/>
    <property type="match status" value="1"/>
</dbReference>
<sequence>MGILNTIKNLFKQQVIGLDIGNNLIKIVELEKENDTILLTNVAVAKTPQAAVQEGVLNDIDLLAEKINCLLKENKFKAHKIVTAVSGEEVIIRTVEVPSMPAEELAEAVKWEAKGQLPVAVEDAILDYEILKKGNGAYQLLVIAVKEEVINTYLKLFKRLRLDPVAIEIEATAMTNVLQCLDTKQIVGVVDIGGLTTDVSIYEAGELLFTRTIEAGSQNITEEIADSYQLDLKEAEDYKLNNNIFSDDKLRPVIRSWVTAIYRSLDYFQVKYNDYELNKLFLTGQGSNLTGLINHLENEFKIEIELLTSLDCIEIKEENSNSISNFSSSLGVAIGLAIRGLKSNG</sequence>
<dbReference type="EMBL" id="CP003359">
    <property type="protein sequence ID" value="AGB41719.1"/>
    <property type="molecule type" value="Genomic_DNA"/>
</dbReference>
<dbReference type="InterPro" id="IPR050696">
    <property type="entry name" value="FtsA/MreB"/>
</dbReference>
<dbReference type="Proteomes" id="UP000010880">
    <property type="component" value="Chromosome"/>
</dbReference>
<dbReference type="SMART" id="SM00842">
    <property type="entry name" value="FtsA"/>
    <property type="match status" value="1"/>
</dbReference>
<protein>
    <submittedName>
        <fullName evidence="2">Type IV pilus assembly protein PilM</fullName>
    </submittedName>
</protein>
<dbReference type="Gene3D" id="3.30.420.40">
    <property type="match status" value="2"/>
</dbReference>
<evidence type="ECO:0000313" key="2">
    <source>
        <dbReference type="EMBL" id="AGB41719.1"/>
    </source>
</evidence>
<accession>L0KBG5</accession>
<dbReference type="PANTHER" id="PTHR32432">
    <property type="entry name" value="CELL DIVISION PROTEIN FTSA-RELATED"/>
    <property type="match status" value="1"/>
</dbReference>
<name>L0KBG5_HALHC</name>
<dbReference type="RefSeq" id="WP_015327435.1">
    <property type="nucleotide sequence ID" value="NC_019978.1"/>
</dbReference>
<evidence type="ECO:0000313" key="3">
    <source>
        <dbReference type="Proteomes" id="UP000010880"/>
    </source>
</evidence>
<dbReference type="InterPro" id="IPR043129">
    <property type="entry name" value="ATPase_NBD"/>
</dbReference>
<dbReference type="CDD" id="cd24049">
    <property type="entry name" value="ASKHA_NBD_PilM"/>
    <property type="match status" value="1"/>
</dbReference>
<dbReference type="KEGG" id="hhl:Halha_1783"/>
<keyword evidence="3" id="KW-1185">Reference proteome</keyword>